<dbReference type="RefSeq" id="WP_088755660.1">
    <property type="nucleotide sequence ID" value="NZ_NJGV01000011.1"/>
</dbReference>
<evidence type="ECO:0000313" key="1">
    <source>
        <dbReference type="EMBL" id="OWY34055.1"/>
    </source>
</evidence>
<name>A0A225SSG2_9BURK</name>
<dbReference type="Proteomes" id="UP000214747">
    <property type="component" value="Unassembled WGS sequence"/>
</dbReference>
<dbReference type="InterPro" id="IPR032710">
    <property type="entry name" value="NTF2-like_dom_sf"/>
</dbReference>
<proteinExistence type="predicted"/>
<comment type="caution">
    <text evidence="1">The sequence shown here is derived from an EMBL/GenBank/DDBJ whole genome shotgun (WGS) entry which is preliminary data.</text>
</comment>
<keyword evidence="2" id="KW-1185">Reference proteome</keyword>
<protein>
    <submittedName>
        <fullName evidence="1">DUF4440 domain-containing protein</fullName>
    </submittedName>
</protein>
<evidence type="ECO:0000313" key="2">
    <source>
        <dbReference type="Proteomes" id="UP000214747"/>
    </source>
</evidence>
<dbReference type="NCBIfam" id="NF033625">
    <property type="entry name" value="HpxZ"/>
    <property type="match status" value="1"/>
</dbReference>
<dbReference type="SUPFAM" id="SSF54427">
    <property type="entry name" value="NTF2-like"/>
    <property type="match status" value="1"/>
</dbReference>
<dbReference type="EMBL" id="NJGV01000011">
    <property type="protein sequence ID" value="OWY34055.1"/>
    <property type="molecule type" value="Genomic_DNA"/>
</dbReference>
<dbReference type="InterPro" id="IPR024507">
    <property type="entry name" value="AtzH-like"/>
</dbReference>
<sequence length="137" mass="15558">MESTQPYAINLPDVVDEVRRAFERYEVALTTNQVEVLDELFLDSPQTVRYGATENLVGTEAIRAFRQGRSPKNLMRKLRATVITTYGQDYAVADTEFTREGEARIGRQSHTWLRCPQGWRIVAAHVSWMDAPKAPAS</sequence>
<dbReference type="AlphaFoldDB" id="A0A225SSG2"/>
<dbReference type="Pfam" id="PF11533">
    <property type="entry name" value="AtzH-like"/>
    <property type="match status" value="1"/>
</dbReference>
<reference evidence="1 2" key="1">
    <citation type="journal article" date="2010" name="Int. J. Syst. Evol. Microbiol.">
        <title>Reclassification of Herbaspirillum putei as a later heterotypic synonym of Herbaspirillum huttiense, with the description of H. huttiense subsp. huttiense subsp. nov. and H. huttiense subsp. putei subsp. nov., comb. nov., and description of Herbaspirillum aquaticum sp. nov.</title>
        <authorList>
            <person name="Dobritsa A.P."/>
            <person name="Reddy M.C."/>
            <person name="Samadpour M."/>
        </authorList>
    </citation>
    <scope>NUCLEOTIDE SEQUENCE [LARGE SCALE GENOMIC DNA]</scope>
    <source>
        <strain evidence="1 2">IEH 4430</strain>
    </source>
</reference>
<accession>A0A225SSG2</accession>
<organism evidence="1 2">
    <name type="scientific">Herbaspirillum aquaticum</name>
    <dbReference type="NCBI Taxonomy" id="568783"/>
    <lineage>
        <taxon>Bacteria</taxon>
        <taxon>Pseudomonadati</taxon>
        <taxon>Pseudomonadota</taxon>
        <taxon>Betaproteobacteria</taxon>
        <taxon>Burkholderiales</taxon>
        <taxon>Oxalobacteraceae</taxon>
        <taxon>Herbaspirillum</taxon>
    </lineage>
</organism>
<dbReference type="Gene3D" id="3.10.450.50">
    <property type="match status" value="1"/>
</dbReference>
<gene>
    <name evidence="1" type="ORF">CEJ45_13770</name>
</gene>